<gene>
    <name evidence="3" type="ORF">NBG4_830005</name>
</gene>
<feature type="transmembrane region" description="Helical" evidence="1">
    <location>
        <begin position="50"/>
        <end position="72"/>
    </location>
</feature>
<dbReference type="Proteomes" id="UP000245125">
    <property type="component" value="Unassembled WGS sequence"/>
</dbReference>
<organism evidence="3 4">
    <name type="scientific">Candidatus Sulfobium mesophilum</name>
    <dbReference type="NCBI Taxonomy" id="2016548"/>
    <lineage>
        <taxon>Bacteria</taxon>
        <taxon>Pseudomonadati</taxon>
        <taxon>Nitrospirota</taxon>
        <taxon>Nitrospiria</taxon>
        <taxon>Nitrospirales</taxon>
        <taxon>Nitrospiraceae</taxon>
        <taxon>Candidatus Sulfobium</taxon>
    </lineage>
</organism>
<keyword evidence="1" id="KW-0812">Transmembrane</keyword>
<keyword evidence="4" id="KW-1185">Reference proteome</keyword>
<feature type="transmembrane region" description="Helical" evidence="1">
    <location>
        <begin position="92"/>
        <end position="113"/>
    </location>
</feature>
<keyword evidence="1" id="KW-0472">Membrane</keyword>
<feature type="transmembrane region" description="Helical" evidence="1">
    <location>
        <begin position="118"/>
        <end position="136"/>
    </location>
</feature>
<evidence type="ECO:0000313" key="3">
    <source>
        <dbReference type="EMBL" id="SPQ01988.1"/>
    </source>
</evidence>
<dbReference type="InterPro" id="IPR043717">
    <property type="entry name" value="DUF5658"/>
</dbReference>
<reference evidence="4" key="1">
    <citation type="submission" date="2018-03" db="EMBL/GenBank/DDBJ databases">
        <authorList>
            <person name="Zecchin S."/>
        </authorList>
    </citation>
    <scope>NUCLEOTIDE SEQUENCE [LARGE SCALE GENOMIC DNA]</scope>
</reference>
<sequence>MKDRRIIGDRRKLSTAFLSMQSIYSGRRETIRREVDKKKYILVDNYSPRLFIILLLLLLLSITDAYLTLSLVKVSNATELNPIMALYLEHGTFTFFLEKFLFTSVAVFIFCVLNNFAVARVSLALAIIFYFGLVFYELNIMSNFFP</sequence>
<dbReference type="Pfam" id="PF18902">
    <property type="entry name" value="DUF5658"/>
    <property type="match status" value="1"/>
</dbReference>
<evidence type="ECO:0000256" key="1">
    <source>
        <dbReference type="SAM" id="Phobius"/>
    </source>
</evidence>
<feature type="domain" description="DUF5658" evidence="2">
    <location>
        <begin position="55"/>
        <end position="139"/>
    </location>
</feature>
<dbReference type="EMBL" id="OUUY01000134">
    <property type="protein sequence ID" value="SPQ01988.1"/>
    <property type="molecule type" value="Genomic_DNA"/>
</dbReference>
<proteinExistence type="predicted"/>
<protein>
    <recommendedName>
        <fullName evidence="2">DUF5658 domain-containing protein</fullName>
    </recommendedName>
</protein>
<evidence type="ECO:0000259" key="2">
    <source>
        <dbReference type="Pfam" id="PF18902"/>
    </source>
</evidence>
<keyword evidence="1" id="KW-1133">Transmembrane helix</keyword>
<dbReference type="AlphaFoldDB" id="A0A2U3QKP9"/>
<name>A0A2U3QKP9_9BACT</name>
<accession>A0A2U3QKP9</accession>
<evidence type="ECO:0000313" key="4">
    <source>
        <dbReference type="Proteomes" id="UP000245125"/>
    </source>
</evidence>